<feature type="compositionally biased region" description="Basic and acidic residues" evidence="4">
    <location>
        <begin position="12"/>
        <end position="32"/>
    </location>
</feature>
<dbReference type="Proteomes" id="UP000815325">
    <property type="component" value="Unassembled WGS sequence"/>
</dbReference>
<sequence>MGKKQQQQNGDGHGEPLLHDSHYQDENGHTRVGEPGGPDNGSDVSDNPPLSKGYVYTCLLGYSMSFIIFGSQVSILGPTIKPLADRLGVDEPDLSPLFTALGVSCIVSGTPSGWLVDRLPSHYVLMGSLVVEAVGFALVPWMPSVVTLTALFFLVCFTYNFTNRWVALCGFICSGLHCREVDSGRLCACRCASHTGCGPLEDLIPTETNQAPSCFKDHRDDWNTSRHMDVVALEGIQVLQIDSLKFANNAIKSELLNSSKSSN</sequence>
<gene>
    <name evidence="6" type="ORF">DUNSADRAFT_8058</name>
</gene>
<dbReference type="PANTHER" id="PTHR23121:SF9">
    <property type="entry name" value="SODIUM-DEPENDENT GLUCOSE TRANSPORTER 1"/>
    <property type="match status" value="1"/>
</dbReference>
<reference evidence="6" key="1">
    <citation type="submission" date="2017-08" db="EMBL/GenBank/DDBJ databases">
        <authorList>
            <person name="Polle J.E."/>
            <person name="Barry K."/>
            <person name="Cushman J."/>
            <person name="Schmutz J."/>
            <person name="Tran D."/>
            <person name="Hathwaick L.T."/>
            <person name="Yim W.C."/>
            <person name="Jenkins J."/>
            <person name="Mckie-Krisberg Z.M."/>
            <person name="Prochnik S."/>
            <person name="Lindquist E."/>
            <person name="Dockter R.B."/>
            <person name="Adam C."/>
            <person name="Molina H."/>
            <person name="Bunkerborg J."/>
            <person name="Jin E."/>
            <person name="Buchheim M."/>
            <person name="Magnuson J."/>
        </authorList>
    </citation>
    <scope>NUCLEOTIDE SEQUENCE</scope>
    <source>
        <strain evidence="6">CCAP 19/18</strain>
    </source>
</reference>
<keyword evidence="3 5" id="KW-0472">Membrane</keyword>
<comment type="caution">
    <text evidence="6">The sequence shown here is derived from an EMBL/GenBank/DDBJ whole genome shotgun (WGS) entry which is preliminary data.</text>
</comment>
<evidence type="ECO:0000313" key="6">
    <source>
        <dbReference type="EMBL" id="KAF5835001.1"/>
    </source>
</evidence>
<keyword evidence="2 5" id="KW-1133">Transmembrane helix</keyword>
<dbReference type="Gene3D" id="1.20.1250.20">
    <property type="entry name" value="MFS general substrate transporter like domains"/>
    <property type="match status" value="1"/>
</dbReference>
<evidence type="ECO:0000256" key="2">
    <source>
        <dbReference type="ARBA" id="ARBA00022989"/>
    </source>
</evidence>
<keyword evidence="7" id="KW-1185">Reference proteome</keyword>
<evidence type="ECO:0000256" key="5">
    <source>
        <dbReference type="SAM" id="Phobius"/>
    </source>
</evidence>
<keyword evidence="1 5" id="KW-0812">Transmembrane</keyword>
<accession>A0ABQ7GK58</accession>
<organism evidence="6 7">
    <name type="scientific">Dunaliella salina</name>
    <name type="common">Green alga</name>
    <name type="synonym">Protococcus salinus</name>
    <dbReference type="NCBI Taxonomy" id="3046"/>
    <lineage>
        <taxon>Eukaryota</taxon>
        <taxon>Viridiplantae</taxon>
        <taxon>Chlorophyta</taxon>
        <taxon>core chlorophytes</taxon>
        <taxon>Chlorophyceae</taxon>
        <taxon>CS clade</taxon>
        <taxon>Chlamydomonadales</taxon>
        <taxon>Dunaliellaceae</taxon>
        <taxon>Dunaliella</taxon>
    </lineage>
</organism>
<feature type="transmembrane region" description="Helical" evidence="5">
    <location>
        <begin position="54"/>
        <end position="77"/>
    </location>
</feature>
<proteinExistence type="predicted"/>
<evidence type="ECO:0000256" key="1">
    <source>
        <dbReference type="ARBA" id="ARBA00022692"/>
    </source>
</evidence>
<evidence type="ECO:0000256" key="4">
    <source>
        <dbReference type="SAM" id="MobiDB-lite"/>
    </source>
</evidence>
<dbReference type="EMBL" id="MU069727">
    <property type="protein sequence ID" value="KAF5835001.1"/>
    <property type="molecule type" value="Genomic_DNA"/>
</dbReference>
<dbReference type="InterPro" id="IPR036259">
    <property type="entry name" value="MFS_trans_sf"/>
</dbReference>
<feature type="compositionally biased region" description="Polar residues" evidence="4">
    <location>
        <begin position="1"/>
        <end position="10"/>
    </location>
</feature>
<protein>
    <recommendedName>
        <fullName evidence="8">Major facilitator superfamily (MFS) profile domain-containing protein</fullName>
    </recommendedName>
</protein>
<evidence type="ECO:0000256" key="3">
    <source>
        <dbReference type="ARBA" id="ARBA00023136"/>
    </source>
</evidence>
<name>A0ABQ7GK58_DUNSA</name>
<evidence type="ECO:0008006" key="8">
    <source>
        <dbReference type="Google" id="ProtNLM"/>
    </source>
</evidence>
<evidence type="ECO:0000313" key="7">
    <source>
        <dbReference type="Proteomes" id="UP000815325"/>
    </source>
</evidence>
<dbReference type="SUPFAM" id="SSF103473">
    <property type="entry name" value="MFS general substrate transporter"/>
    <property type="match status" value="1"/>
</dbReference>
<dbReference type="PANTHER" id="PTHR23121">
    <property type="entry name" value="SODIUM-DEPENDENT GLUCOSE TRANSPORTER 1"/>
    <property type="match status" value="1"/>
</dbReference>
<feature type="region of interest" description="Disordered" evidence="4">
    <location>
        <begin position="1"/>
        <end position="46"/>
    </location>
</feature>